<organism evidence="8 10">
    <name type="scientific">Legionella feeleii</name>
    <dbReference type="NCBI Taxonomy" id="453"/>
    <lineage>
        <taxon>Bacteria</taxon>
        <taxon>Pseudomonadati</taxon>
        <taxon>Pseudomonadota</taxon>
        <taxon>Gammaproteobacteria</taxon>
        <taxon>Legionellales</taxon>
        <taxon>Legionellaceae</taxon>
        <taxon>Legionella</taxon>
    </lineage>
</organism>
<dbReference type="EMBL" id="UASS01000001">
    <property type="protein sequence ID" value="SPX59186.1"/>
    <property type="molecule type" value="Genomic_DNA"/>
</dbReference>
<keyword evidence="5" id="KW-1278">Translocase</keyword>
<proteinExistence type="predicted"/>
<evidence type="ECO:0000259" key="7">
    <source>
        <dbReference type="PROSITE" id="PS50893"/>
    </source>
</evidence>
<dbReference type="PROSITE" id="PS50893">
    <property type="entry name" value="ABC_TRANSPORTER_2"/>
    <property type="match status" value="1"/>
</dbReference>
<dbReference type="OrthoDB" id="9800654at2"/>
<name>A0A0W0U681_9GAMM</name>
<dbReference type="Pfam" id="PF00005">
    <property type="entry name" value="ABC_tran"/>
    <property type="match status" value="1"/>
</dbReference>
<dbReference type="EC" id="3.6.3.41" evidence="9"/>
<keyword evidence="2" id="KW-0547">Nucleotide-binding</keyword>
<dbReference type="PANTHER" id="PTHR43499:SF1">
    <property type="entry name" value="ABC TRANSPORTER I FAMILY MEMBER 1"/>
    <property type="match status" value="1"/>
</dbReference>
<evidence type="ECO:0000256" key="4">
    <source>
        <dbReference type="ARBA" id="ARBA00022840"/>
    </source>
</evidence>
<dbReference type="InterPro" id="IPR003593">
    <property type="entry name" value="AAA+_ATPase"/>
</dbReference>
<evidence type="ECO:0000313" key="9">
    <source>
        <dbReference type="EMBL" id="SPX59186.1"/>
    </source>
</evidence>
<reference evidence="8 10" key="1">
    <citation type="submission" date="2015-11" db="EMBL/GenBank/DDBJ databases">
        <title>Genomic analysis of 38 Legionella species identifies large and diverse effector repertoires.</title>
        <authorList>
            <person name="Burstein D."/>
            <person name="Amaro F."/>
            <person name="Zusman T."/>
            <person name="Lifshitz Z."/>
            <person name="Cohen O."/>
            <person name="Gilbert J.A."/>
            <person name="Pupko T."/>
            <person name="Shuman H.A."/>
            <person name="Segal G."/>
        </authorList>
    </citation>
    <scope>NUCLEOTIDE SEQUENCE [LARGE SCALE GENOMIC DNA]</scope>
    <source>
        <strain evidence="8 10">WO-44C</strain>
    </source>
</reference>
<dbReference type="InterPro" id="IPR017871">
    <property type="entry name" value="ABC_transporter-like_CS"/>
</dbReference>
<dbReference type="GO" id="GO:0005524">
    <property type="term" value="F:ATP binding"/>
    <property type="evidence" value="ECO:0007669"/>
    <property type="project" value="UniProtKB-KW"/>
</dbReference>
<dbReference type="GO" id="GO:0022857">
    <property type="term" value="F:transmembrane transporter activity"/>
    <property type="evidence" value="ECO:0007669"/>
    <property type="project" value="InterPro"/>
</dbReference>
<evidence type="ECO:0000313" key="10">
    <source>
        <dbReference type="Proteomes" id="UP000054698"/>
    </source>
</evidence>
<feature type="domain" description="ABC transporter" evidence="7">
    <location>
        <begin position="2"/>
        <end position="201"/>
    </location>
</feature>
<evidence type="ECO:0000313" key="8">
    <source>
        <dbReference type="EMBL" id="KTD03614.1"/>
    </source>
</evidence>
<sequence>MLDVQSLTFDYQDKPLLQKVQFSVAAGQLLHLRGNNGAGKTTLLKLLTGLLQPQEGEIRYDGQAIMTDLAAYQQKLCYVGHKGGINPLLTIKENCFFDMHWGRRTLSFDHLLAGFGLQGFGDEMVYHLSAGQRRRVGLLRIAMTDAKLWLLDEPLVALDKEAIATLMTCLESHLARGGQVILTSHQNLPLNRTSYQEYSLS</sequence>
<dbReference type="EMBL" id="LNYB01000014">
    <property type="protein sequence ID" value="KTD03614.1"/>
    <property type="molecule type" value="Genomic_DNA"/>
</dbReference>
<keyword evidence="1" id="KW-0813">Transport</keyword>
<evidence type="ECO:0000256" key="3">
    <source>
        <dbReference type="ARBA" id="ARBA00022748"/>
    </source>
</evidence>
<dbReference type="SMART" id="SM00382">
    <property type="entry name" value="AAA"/>
    <property type="match status" value="1"/>
</dbReference>
<dbReference type="GO" id="GO:0016887">
    <property type="term" value="F:ATP hydrolysis activity"/>
    <property type="evidence" value="ECO:0007669"/>
    <property type="project" value="InterPro"/>
</dbReference>
<dbReference type="NCBIfam" id="NF010061">
    <property type="entry name" value="PRK13538.1"/>
    <property type="match status" value="1"/>
</dbReference>
<dbReference type="InterPro" id="IPR003439">
    <property type="entry name" value="ABC_transporter-like_ATP-bd"/>
</dbReference>
<reference evidence="9 11" key="2">
    <citation type="submission" date="2018-06" db="EMBL/GenBank/DDBJ databases">
        <authorList>
            <consortium name="Pathogen Informatics"/>
            <person name="Doyle S."/>
        </authorList>
    </citation>
    <scope>NUCLEOTIDE SEQUENCE [LARGE SCALE GENOMIC DNA]</scope>
    <source>
        <strain evidence="9 11">NCTC12022</strain>
    </source>
</reference>
<dbReference type="PROSITE" id="PS00211">
    <property type="entry name" value="ABC_TRANSPORTER_1"/>
    <property type="match status" value="1"/>
</dbReference>
<dbReference type="Gene3D" id="3.40.50.300">
    <property type="entry name" value="P-loop containing nucleotide triphosphate hydrolases"/>
    <property type="match status" value="1"/>
</dbReference>
<dbReference type="PANTHER" id="PTHR43499">
    <property type="entry name" value="ABC TRANSPORTER I FAMILY MEMBER 1"/>
    <property type="match status" value="1"/>
</dbReference>
<keyword evidence="3" id="KW-0201">Cytochrome c-type biogenesis</keyword>
<keyword evidence="4 9" id="KW-0067">ATP-binding</keyword>
<evidence type="ECO:0000256" key="2">
    <source>
        <dbReference type="ARBA" id="ARBA00022741"/>
    </source>
</evidence>
<dbReference type="NCBIfam" id="TIGR01189">
    <property type="entry name" value="ccmA"/>
    <property type="match status" value="1"/>
</dbReference>
<dbReference type="GO" id="GO:0017004">
    <property type="term" value="P:cytochrome complex assembly"/>
    <property type="evidence" value="ECO:0007669"/>
    <property type="project" value="UniProtKB-KW"/>
</dbReference>
<evidence type="ECO:0000256" key="6">
    <source>
        <dbReference type="ARBA" id="ARBA00023136"/>
    </source>
</evidence>
<dbReference type="AlphaFoldDB" id="A0A0W0U681"/>
<gene>
    <name evidence="8" type="primary">ccmA</name>
    <name evidence="9" type="synonym">ccmA_1</name>
    <name evidence="8" type="ORF">Lfee_0360</name>
    <name evidence="9" type="ORF">NCTC12022_00004</name>
</gene>
<dbReference type="Proteomes" id="UP000251942">
    <property type="component" value="Unassembled WGS sequence"/>
</dbReference>
<keyword evidence="10" id="KW-1185">Reference proteome</keyword>
<dbReference type="Proteomes" id="UP000054698">
    <property type="component" value="Unassembled WGS sequence"/>
</dbReference>
<dbReference type="InterPro" id="IPR027417">
    <property type="entry name" value="P-loop_NTPase"/>
</dbReference>
<keyword evidence="9" id="KW-0378">Hydrolase</keyword>
<dbReference type="PATRIC" id="fig|453.4.peg.390"/>
<dbReference type="RefSeq" id="WP_058443584.1">
    <property type="nucleotide sequence ID" value="NZ_CAAAHT010000040.1"/>
</dbReference>
<evidence type="ECO:0000256" key="1">
    <source>
        <dbReference type="ARBA" id="ARBA00022448"/>
    </source>
</evidence>
<protein>
    <submittedName>
        <fullName evidence="8">Cytochrome c biogenesis protein CcmA</fullName>
    </submittedName>
    <submittedName>
        <fullName evidence="9">Heme exporter ATP-binding protein CcmA</fullName>
        <ecNumber evidence="9">3.6.3.41</ecNumber>
    </submittedName>
</protein>
<dbReference type="InterPro" id="IPR005895">
    <property type="entry name" value="ABC_transptr_haem_export_CcmA"/>
</dbReference>
<accession>A0A0W0U681</accession>
<keyword evidence="6" id="KW-0472">Membrane</keyword>
<evidence type="ECO:0000256" key="5">
    <source>
        <dbReference type="ARBA" id="ARBA00022967"/>
    </source>
</evidence>
<evidence type="ECO:0000313" key="11">
    <source>
        <dbReference type="Proteomes" id="UP000251942"/>
    </source>
</evidence>
<dbReference type="STRING" id="453.Lfee_0360"/>
<dbReference type="SUPFAM" id="SSF52540">
    <property type="entry name" value="P-loop containing nucleoside triphosphate hydrolases"/>
    <property type="match status" value="1"/>
</dbReference>